<dbReference type="OrthoDB" id="103556at2"/>
<evidence type="ECO:0000313" key="2">
    <source>
        <dbReference type="EMBL" id="TCC98494.1"/>
    </source>
</evidence>
<organism evidence="2 3">
    <name type="scientific">Pedobacter hiemivivus</name>
    <dbReference type="NCBI Taxonomy" id="2530454"/>
    <lineage>
        <taxon>Bacteria</taxon>
        <taxon>Pseudomonadati</taxon>
        <taxon>Bacteroidota</taxon>
        <taxon>Sphingobacteriia</taxon>
        <taxon>Sphingobacteriales</taxon>
        <taxon>Sphingobacteriaceae</taxon>
        <taxon>Pedobacter</taxon>
    </lineage>
</organism>
<evidence type="ECO:0000313" key="3">
    <source>
        <dbReference type="Proteomes" id="UP000291117"/>
    </source>
</evidence>
<dbReference type="Pfam" id="PF12532">
    <property type="entry name" value="DUF3732"/>
    <property type="match status" value="1"/>
</dbReference>
<name>A0A4R0NI62_9SPHI</name>
<protein>
    <submittedName>
        <fullName evidence="2">DUF3732 domain-containing protein</fullName>
    </submittedName>
</protein>
<accession>A0A4R0NI62</accession>
<evidence type="ECO:0000256" key="1">
    <source>
        <dbReference type="SAM" id="Coils"/>
    </source>
</evidence>
<comment type="caution">
    <text evidence="2">The sequence shown here is derived from an EMBL/GenBank/DDBJ whole genome shotgun (WGS) entry which is preliminary data.</text>
</comment>
<sequence>MIFILHEIKLWFKDEGSTPKSYFFEPNKINVVTGGATTGKTSFWSIIDYCLLSDKVSIAEPISDSVSWYGINFTINSKKISIVRASPTSGNPILAVCYNEGGFPIDLVANKEISQVKSILDLEFGISDDLRFPHGKAKGGTHFNLSFRYFLLFNLLSEDIIGTSKTYFDTTFFGKDEYENALAHIFDLVIGVNGMQNLKANERLSKVNAEIRKIQNQQKSNQKKQKDFEFNTRVLLARSKEFGFVDYNEQPESLLEGLEILESVVSGTKKVTENAQLFSELDQLNQQRSHIKVQLNAITRYKTEFEQYNRTLNKCADSLQPIEYLNQNLSNQLVESYETKLFVDSLEASLRNIRNNLSKNVAEPKKVSGDTKVLQEELKIVETRISQLRSVQKEFVAEAQRFVNLGEIKFAYEQLLSGQHIELIDTVKLNELNDERANLEKIPKDNQEIKFSMKELLNSSIQRNFNLLSSLPAYGTARTYFNTSEMVLQLFPAGQMFPLDNVGSKSNYMMMHLCFYLGLHEHMISVGQVHVPQFLFIDQPSIPYYTDGDNMDNEDKTKLLDAFSLINSFVAHIVETKKSSFQILLVEHAPESYWKDNNLDYFHTVDKFVEGKGLIPNDVYKGK</sequence>
<dbReference type="RefSeq" id="WP_131607477.1">
    <property type="nucleotide sequence ID" value="NZ_SJSM01000002.1"/>
</dbReference>
<dbReference type="InterPro" id="IPR022205">
    <property type="entry name" value="DUF3732"/>
</dbReference>
<dbReference type="Proteomes" id="UP000291117">
    <property type="component" value="Unassembled WGS sequence"/>
</dbReference>
<proteinExistence type="predicted"/>
<keyword evidence="1" id="KW-0175">Coiled coil</keyword>
<reference evidence="2 3" key="1">
    <citation type="submission" date="2019-02" db="EMBL/GenBank/DDBJ databases">
        <title>Pedobacter sp. RP-3-8 sp. nov., isolated from Arctic soil.</title>
        <authorList>
            <person name="Dahal R.H."/>
        </authorList>
    </citation>
    <scope>NUCLEOTIDE SEQUENCE [LARGE SCALE GENOMIC DNA]</scope>
    <source>
        <strain evidence="2 3">RP-3-8</strain>
    </source>
</reference>
<gene>
    <name evidence="2" type="ORF">EZ444_04210</name>
</gene>
<keyword evidence="3" id="KW-1185">Reference proteome</keyword>
<dbReference type="AlphaFoldDB" id="A0A4R0NI62"/>
<feature type="coiled-coil region" evidence="1">
    <location>
        <begin position="197"/>
        <end position="224"/>
    </location>
</feature>
<dbReference type="EMBL" id="SJSM01000002">
    <property type="protein sequence ID" value="TCC98494.1"/>
    <property type="molecule type" value="Genomic_DNA"/>
</dbReference>